<dbReference type="AlphaFoldDB" id="F9F186"/>
<name>F9F186_FUSOF</name>
<dbReference type="PANTHER" id="PTHR43625:SF40">
    <property type="entry name" value="ALDO-KETO REDUCTASE YAKC [NADP(+)]"/>
    <property type="match status" value="1"/>
</dbReference>
<comment type="caution">
    <text evidence="3">The sequence shown here is derived from an EMBL/GenBank/DDBJ whole genome shotgun (WGS) entry which is preliminary data.</text>
</comment>
<dbReference type="EMBL" id="AFQF01000084">
    <property type="protein sequence ID" value="EGU89320.1"/>
    <property type="molecule type" value="Genomic_DNA"/>
</dbReference>
<accession>F9F186</accession>
<reference evidence="3" key="1">
    <citation type="journal article" date="2012" name="Mol. Plant Microbe Interact.">
        <title>A highly conserved effector in Fusarium oxysporum is required for full virulence on Arabidopsis.</title>
        <authorList>
            <person name="Thatcher L.F."/>
            <person name="Gardiner D.M."/>
            <person name="Kazan K."/>
            <person name="Manners J."/>
        </authorList>
    </citation>
    <scope>NUCLEOTIDE SEQUENCE [LARGE SCALE GENOMIC DNA]</scope>
    <source>
        <strain evidence="3">Fo5176</strain>
    </source>
</reference>
<dbReference type="InterPro" id="IPR023210">
    <property type="entry name" value="NADP_OxRdtase_dom"/>
</dbReference>
<keyword evidence="1" id="KW-0560">Oxidoreductase</keyword>
<dbReference type="GO" id="GO:0016491">
    <property type="term" value="F:oxidoreductase activity"/>
    <property type="evidence" value="ECO:0007669"/>
    <property type="project" value="UniProtKB-KW"/>
</dbReference>
<dbReference type="GO" id="GO:0005737">
    <property type="term" value="C:cytoplasm"/>
    <property type="evidence" value="ECO:0007669"/>
    <property type="project" value="TreeGrafter"/>
</dbReference>
<dbReference type="PaxDb" id="5507-FOXG_04913P0"/>
<dbReference type="InterPro" id="IPR036812">
    <property type="entry name" value="NAD(P)_OxRdtase_dom_sf"/>
</dbReference>
<dbReference type="Pfam" id="PF00248">
    <property type="entry name" value="Aldo_ket_red"/>
    <property type="match status" value="1"/>
</dbReference>
<proteinExistence type="predicted"/>
<dbReference type="InterPro" id="IPR050791">
    <property type="entry name" value="Aldo-Keto_reductase"/>
</dbReference>
<gene>
    <name evidence="3" type="ORF">FOXB_00160</name>
</gene>
<feature type="domain" description="NADP-dependent oxidoreductase" evidence="2">
    <location>
        <begin position="57"/>
        <end position="339"/>
    </location>
</feature>
<protein>
    <recommendedName>
        <fullName evidence="2">NADP-dependent oxidoreductase domain-containing protein</fullName>
    </recommendedName>
</protein>
<sequence>MAPPASLPTKPLSRTGRQIPALGFGLMGLSAVYGPIEYISRSICSQTHNSVHTDTHFPSNDEERLAVLDRAWELGYTNWDTANAYGDSEVLIGKWFKLHPERRADIFLATKFGLRAGVNDKGEWKMWADNSPEFFNECLEGSLQKMGVDYVDLYYAHRLDTKVPVEKTMELMAKAKQDGKIKAIGISECAASNIRRAYAVAPVDAIQVEYNPFTLDIEKQDILSTCRELGITIFAYSPLGRGFLTGQIKSSDDFAPDDLRRMLPRFSPENFSKNLVLVERLKTLADKKGCTSGQLVLAWLSAQGEDIIPIPGTKKIKYMEENVGSLKVQLSKEEVQKIRDEVEKAEVAGHRNPPGLFNEYSVTVEL</sequence>
<dbReference type="SUPFAM" id="SSF51430">
    <property type="entry name" value="NAD(P)-linked oxidoreductase"/>
    <property type="match status" value="1"/>
</dbReference>
<evidence type="ECO:0000259" key="2">
    <source>
        <dbReference type="Pfam" id="PF00248"/>
    </source>
</evidence>
<organism evidence="3">
    <name type="scientific">Fusarium oxysporum (strain Fo5176)</name>
    <name type="common">Fusarium vascular wilt</name>
    <dbReference type="NCBI Taxonomy" id="660025"/>
    <lineage>
        <taxon>Eukaryota</taxon>
        <taxon>Fungi</taxon>
        <taxon>Dikarya</taxon>
        <taxon>Ascomycota</taxon>
        <taxon>Pezizomycotina</taxon>
        <taxon>Sordariomycetes</taxon>
        <taxon>Hypocreomycetidae</taxon>
        <taxon>Hypocreales</taxon>
        <taxon>Nectriaceae</taxon>
        <taxon>Fusarium</taxon>
        <taxon>Fusarium oxysporum species complex</taxon>
    </lineage>
</organism>
<evidence type="ECO:0000313" key="3">
    <source>
        <dbReference type="EMBL" id="EGU89320.1"/>
    </source>
</evidence>
<dbReference type="Gene3D" id="3.20.20.100">
    <property type="entry name" value="NADP-dependent oxidoreductase domain"/>
    <property type="match status" value="1"/>
</dbReference>
<evidence type="ECO:0000256" key="1">
    <source>
        <dbReference type="ARBA" id="ARBA00023002"/>
    </source>
</evidence>
<dbReference type="PANTHER" id="PTHR43625">
    <property type="entry name" value="AFLATOXIN B1 ALDEHYDE REDUCTASE"/>
    <property type="match status" value="1"/>
</dbReference>
<dbReference type="STRING" id="660025.F9F186"/>
<dbReference type="OrthoDB" id="37537at2759"/>